<dbReference type="EMBL" id="FQUT01000002">
    <property type="protein sequence ID" value="SHE79040.1"/>
    <property type="molecule type" value="Genomic_DNA"/>
</dbReference>
<keyword evidence="1" id="KW-1133">Transmembrane helix</keyword>
<accession>A0A1M4WD11</accession>
<evidence type="ECO:0000313" key="2">
    <source>
        <dbReference type="EMBL" id="SHE79040.1"/>
    </source>
</evidence>
<dbReference type="Proteomes" id="UP000184518">
    <property type="component" value="Unassembled WGS sequence"/>
</dbReference>
<organism evidence="2 3">
    <name type="scientific">Chryseobacterium arachidis</name>
    <dbReference type="NCBI Taxonomy" id="1416778"/>
    <lineage>
        <taxon>Bacteria</taxon>
        <taxon>Pseudomonadati</taxon>
        <taxon>Bacteroidota</taxon>
        <taxon>Flavobacteriia</taxon>
        <taxon>Flavobacteriales</taxon>
        <taxon>Weeksellaceae</taxon>
        <taxon>Chryseobacterium group</taxon>
        <taxon>Chryseobacterium</taxon>
    </lineage>
</organism>
<name>A0A1M4WD11_9FLAO</name>
<sequence>MSYFYNALNEGTSQGNKFFFIICVFRIVSPDTILLFLYLFVVQQKVDEIRISDRSFLLITFQKEIISESEKVVQ</sequence>
<keyword evidence="1" id="KW-0812">Transmembrane</keyword>
<reference evidence="3" key="1">
    <citation type="submission" date="2016-11" db="EMBL/GenBank/DDBJ databases">
        <authorList>
            <person name="Varghese N."/>
            <person name="Submissions S."/>
        </authorList>
    </citation>
    <scope>NUCLEOTIDE SEQUENCE [LARGE SCALE GENOMIC DNA]</scope>
    <source>
        <strain evidence="3">DSM 27619</strain>
    </source>
</reference>
<evidence type="ECO:0000256" key="1">
    <source>
        <dbReference type="SAM" id="Phobius"/>
    </source>
</evidence>
<evidence type="ECO:0000313" key="3">
    <source>
        <dbReference type="Proteomes" id="UP000184518"/>
    </source>
</evidence>
<feature type="transmembrane region" description="Helical" evidence="1">
    <location>
        <begin position="18"/>
        <end position="41"/>
    </location>
</feature>
<proteinExistence type="predicted"/>
<gene>
    <name evidence="2" type="ORF">SAMN05443633_10215</name>
</gene>
<dbReference type="AlphaFoldDB" id="A0A1M4WD11"/>
<protein>
    <submittedName>
        <fullName evidence="2">Uncharacterized protein</fullName>
    </submittedName>
</protein>
<keyword evidence="1" id="KW-0472">Membrane</keyword>
<keyword evidence="3" id="KW-1185">Reference proteome</keyword>